<name>A0ACB8ELA2_9SAUR</name>
<proteinExistence type="predicted"/>
<dbReference type="Proteomes" id="UP000827872">
    <property type="component" value="Linkage Group LG03"/>
</dbReference>
<accession>A0ACB8ELA2</accession>
<dbReference type="EMBL" id="CM037616">
    <property type="protein sequence ID" value="KAH7993307.1"/>
    <property type="molecule type" value="Genomic_DNA"/>
</dbReference>
<evidence type="ECO:0000313" key="1">
    <source>
        <dbReference type="EMBL" id="KAH7993307.1"/>
    </source>
</evidence>
<gene>
    <name evidence="1" type="ORF">K3G42_030589</name>
</gene>
<keyword evidence="2" id="KW-1185">Reference proteome</keyword>
<evidence type="ECO:0000313" key="2">
    <source>
        <dbReference type="Proteomes" id="UP000827872"/>
    </source>
</evidence>
<sequence length="81" mass="9154">MNPARSLGPAVIMGNYQDHWVFWVGPLAGGITASLIYNFILAPDARGLSERIEVLKGTYGPEDNWLEKNDRRYSVELVEKF</sequence>
<reference evidence="1" key="1">
    <citation type="submission" date="2021-08" db="EMBL/GenBank/DDBJ databases">
        <title>The first chromosome-level gecko genome reveals the dynamic sex chromosomes of Neotropical dwarf geckos (Sphaerodactylidae: Sphaerodactylus).</title>
        <authorList>
            <person name="Pinto B.J."/>
            <person name="Keating S.E."/>
            <person name="Gamble T."/>
        </authorList>
    </citation>
    <scope>NUCLEOTIDE SEQUENCE</scope>
    <source>
        <strain evidence="1">TG3544</strain>
    </source>
</reference>
<comment type="caution">
    <text evidence="1">The sequence shown here is derived from an EMBL/GenBank/DDBJ whole genome shotgun (WGS) entry which is preliminary data.</text>
</comment>
<protein>
    <submittedName>
        <fullName evidence="1">Uncharacterized protein</fullName>
    </submittedName>
</protein>
<organism evidence="1 2">
    <name type="scientific">Sphaerodactylus townsendi</name>
    <dbReference type="NCBI Taxonomy" id="933632"/>
    <lineage>
        <taxon>Eukaryota</taxon>
        <taxon>Metazoa</taxon>
        <taxon>Chordata</taxon>
        <taxon>Craniata</taxon>
        <taxon>Vertebrata</taxon>
        <taxon>Euteleostomi</taxon>
        <taxon>Lepidosauria</taxon>
        <taxon>Squamata</taxon>
        <taxon>Bifurcata</taxon>
        <taxon>Gekkota</taxon>
        <taxon>Sphaerodactylidae</taxon>
        <taxon>Sphaerodactylus</taxon>
    </lineage>
</organism>